<keyword evidence="1" id="KW-0548">Nucleotidyltransferase</keyword>
<dbReference type="Pfam" id="PF13365">
    <property type="entry name" value="Trypsin_2"/>
    <property type="match status" value="1"/>
</dbReference>
<dbReference type="GO" id="GO:0003964">
    <property type="term" value="F:RNA-directed DNA polymerase activity"/>
    <property type="evidence" value="ECO:0007669"/>
    <property type="project" value="UniProtKB-KW"/>
</dbReference>
<feature type="non-terminal residue" evidence="1">
    <location>
        <position position="1"/>
    </location>
</feature>
<dbReference type="SUPFAM" id="SSF50494">
    <property type="entry name" value="Trypsin-like serine proteases"/>
    <property type="match status" value="1"/>
</dbReference>
<dbReference type="AlphaFoldDB" id="A0A3M2U8V1"/>
<dbReference type="InterPro" id="IPR043504">
    <property type="entry name" value="Peptidase_S1_PA_chymotrypsin"/>
</dbReference>
<evidence type="ECO:0000313" key="1">
    <source>
        <dbReference type="EMBL" id="RML23405.1"/>
    </source>
</evidence>
<dbReference type="EMBL" id="RBNL01004804">
    <property type="protein sequence ID" value="RML23405.1"/>
    <property type="molecule type" value="Genomic_DNA"/>
</dbReference>
<evidence type="ECO:0000313" key="2">
    <source>
        <dbReference type="Proteomes" id="UP000282378"/>
    </source>
</evidence>
<sequence length="140" mass="16351">YSDAGMKHNQLNIRRCWVLENEKWGTQATGFMLENNLMITCAHAFNYVLNPEIDSDVECCIEHDCKEVWFDDCTAYRVNDRSIKYTVKVLFLDKHRDLAVVSFSETNEKFEYFRLEYDLQAEIGDKVSILGFPNFKVGST</sequence>
<feature type="non-terminal residue" evidence="1">
    <location>
        <position position="140"/>
    </location>
</feature>
<dbReference type="InterPro" id="IPR009003">
    <property type="entry name" value="Peptidase_S1_PA"/>
</dbReference>
<reference evidence="1 2" key="1">
    <citation type="submission" date="2018-08" db="EMBL/GenBank/DDBJ databases">
        <title>Recombination of ecologically and evolutionarily significant loci maintains genetic cohesion in the Pseudomonas syringae species complex.</title>
        <authorList>
            <person name="Dillon M."/>
            <person name="Thakur S."/>
            <person name="Almeida R.N.D."/>
            <person name="Weir B.S."/>
            <person name="Guttman D.S."/>
        </authorList>
    </citation>
    <scope>NUCLEOTIDE SEQUENCE [LARGE SCALE GENOMIC DNA]</scope>
    <source>
        <strain evidence="1 2">88_10</strain>
    </source>
</reference>
<keyword evidence="1" id="KW-0695">RNA-directed DNA polymerase</keyword>
<accession>A0A3M2U8V1</accession>
<proteinExistence type="predicted"/>
<dbReference type="Gene3D" id="2.40.10.10">
    <property type="entry name" value="Trypsin-like serine proteases"/>
    <property type="match status" value="1"/>
</dbReference>
<keyword evidence="1" id="KW-0808">Transferase</keyword>
<gene>
    <name evidence="1" type="ORF">APX70_01190</name>
</gene>
<organism evidence="1 2">
    <name type="scientific">Pseudomonas syringae pv. maculicola</name>
    <dbReference type="NCBI Taxonomy" id="59511"/>
    <lineage>
        <taxon>Bacteria</taxon>
        <taxon>Pseudomonadati</taxon>
        <taxon>Pseudomonadota</taxon>
        <taxon>Gammaproteobacteria</taxon>
        <taxon>Pseudomonadales</taxon>
        <taxon>Pseudomonadaceae</taxon>
        <taxon>Pseudomonas</taxon>
    </lineage>
</organism>
<comment type="caution">
    <text evidence="1">The sequence shown here is derived from an EMBL/GenBank/DDBJ whole genome shotgun (WGS) entry which is preliminary data.</text>
</comment>
<name>A0A3M2U8V1_PSEYM</name>
<protein>
    <submittedName>
        <fullName evidence="1">RNA-directed DNA polymerase</fullName>
    </submittedName>
</protein>
<dbReference type="Proteomes" id="UP000282378">
    <property type="component" value="Unassembled WGS sequence"/>
</dbReference>